<reference evidence="1 2" key="1">
    <citation type="submission" date="2014-04" db="EMBL/GenBank/DDBJ databases">
        <title>Draft Genome Sequence of Synergistes jonesii.</title>
        <authorList>
            <person name="Coil D.A."/>
            <person name="Eisen J.A."/>
            <person name="Holland-Moritz H.E."/>
        </authorList>
    </citation>
    <scope>NUCLEOTIDE SEQUENCE [LARGE SCALE GENOMIC DNA]</scope>
    <source>
        <strain evidence="1 2">78-1</strain>
    </source>
</reference>
<dbReference type="InterPro" id="IPR043129">
    <property type="entry name" value="ATPase_NBD"/>
</dbReference>
<evidence type="ECO:0000313" key="1">
    <source>
        <dbReference type="EMBL" id="KEJ92751.1"/>
    </source>
</evidence>
<dbReference type="AlphaFoldDB" id="A0A073ITE0"/>
<protein>
    <submittedName>
        <fullName evidence="1">Ethanolamine ammonia-lyase</fullName>
    </submittedName>
</protein>
<dbReference type="GeneID" id="90983085"/>
<keyword evidence="1" id="KW-0456">Lyase</keyword>
<dbReference type="Proteomes" id="UP000027665">
    <property type="component" value="Unassembled WGS sequence"/>
</dbReference>
<dbReference type="NCBIfam" id="NF007992">
    <property type="entry name" value="PRK10719.1-3"/>
    <property type="match status" value="1"/>
</dbReference>
<organism evidence="1 2">
    <name type="scientific">Synergistes jonesii</name>
    <dbReference type="NCBI Taxonomy" id="2754"/>
    <lineage>
        <taxon>Bacteria</taxon>
        <taxon>Thermotogati</taxon>
        <taxon>Synergistota</taxon>
        <taxon>Synergistia</taxon>
        <taxon>Synergistales</taxon>
        <taxon>Synergistaceae</taxon>
        <taxon>Synergistes</taxon>
    </lineage>
</organism>
<sequence length="484" mass="51422">MSDRAGERGEIINSVGIDIGTSTTQLIFSRITVENRAGSYMAPRVDIVDKQVVYRSDIYCTPLLSPTEIDADAIKDIVEGEYRKAGMTPADVDSGAVIITGETARKQNANTVLQALSDSAGDFVVATAGPDLESVLSARGAGTDKLSEERRCVIANLDVGGGTTNIAVYEKGRLLGVTCLDIGGRLIKVDEGRISYVFYKIKDLAAENGIALEVGMPAELSLLQRVAELMAEIVAQSIGLAPKGPSLRKIYTNDGKGLASVPKPAAVTFSGGVADCIYNAVADEEIFMYGDIGVLLGRAISNSASFKAVAFVTPEETIRATVVGAGIHTTEISGSTISFAEGYLPIKNIPILNVAKEDEKNVEGIVSSIRSQIPFHMSDGKLEQIAISFAGRDYSSFEEVQSLADAVIRGAEEVIKSRLPLIIVIEKDIGKALGHALNFKLRNAKPVICIDGIKTLNGDYIDIGEPVCNGHVLPVVVKTLIFNS</sequence>
<dbReference type="PIRSF" id="PIRSF012293">
    <property type="entry name" value="EutA"/>
    <property type="match status" value="1"/>
</dbReference>
<gene>
    <name evidence="1" type="ORF">EH55_00815</name>
</gene>
<name>A0A073ITE0_9BACT</name>
<dbReference type="PANTHER" id="PTHR32432:SF13">
    <property type="entry name" value="ETHANOLAMINE AMMONIA-LYASE REACTIVASE EUTA"/>
    <property type="match status" value="1"/>
</dbReference>
<dbReference type="InterPro" id="IPR050696">
    <property type="entry name" value="FtsA/MreB"/>
</dbReference>
<comment type="caution">
    <text evidence="1">The sequence shown here is derived from an EMBL/GenBank/DDBJ whole genome shotgun (WGS) entry which is preliminary data.</text>
</comment>
<dbReference type="InterPro" id="IPR009377">
    <property type="entry name" value="EutA"/>
</dbReference>
<proteinExistence type="predicted"/>
<dbReference type="PANTHER" id="PTHR32432">
    <property type="entry name" value="CELL DIVISION PROTEIN FTSA-RELATED"/>
    <property type="match status" value="1"/>
</dbReference>
<dbReference type="PATRIC" id="fig|2754.20.peg.2518"/>
<dbReference type="STRING" id="2754.EH55_00815"/>
<keyword evidence="2" id="KW-1185">Reference proteome</keyword>
<dbReference type="GO" id="GO:0016829">
    <property type="term" value="F:lyase activity"/>
    <property type="evidence" value="ECO:0007669"/>
    <property type="project" value="UniProtKB-KW"/>
</dbReference>
<accession>A0A073ITE0</accession>
<dbReference type="EMBL" id="JMKI01000016">
    <property type="protein sequence ID" value="KEJ92751.1"/>
    <property type="molecule type" value="Genomic_DNA"/>
</dbReference>
<dbReference type="Pfam" id="PF06277">
    <property type="entry name" value="EutA"/>
    <property type="match status" value="1"/>
</dbReference>
<dbReference type="Gene3D" id="3.30.420.40">
    <property type="match status" value="1"/>
</dbReference>
<dbReference type="SUPFAM" id="SSF53067">
    <property type="entry name" value="Actin-like ATPase domain"/>
    <property type="match status" value="1"/>
</dbReference>
<dbReference type="OrthoDB" id="1542at2"/>
<evidence type="ECO:0000313" key="2">
    <source>
        <dbReference type="Proteomes" id="UP000027665"/>
    </source>
</evidence>
<dbReference type="RefSeq" id="WP_037975035.1">
    <property type="nucleotide sequence ID" value="NZ_JMKI01000016.1"/>
</dbReference>
<dbReference type="eggNOG" id="COG4819">
    <property type="taxonomic scope" value="Bacteria"/>
</dbReference>